<dbReference type="EMBL" id="MLJW01000111">
    <property type="protein sequence ID" value="OIQ99034.1"/>
    <property type="molecule type" value="Genomic_DNA"/>
</dbReference>
<keyword evidence="4 7" id="KW-0808">Transferase</keyword>
<dbReference type="PIRSF" id="PIRSF026649">
    <property type="entry name" value="MsbB"/>
    <property type="match status" value="1"/>
</dbReference>
<dbReference type="CDD" id="cd07984">
    <property type="entry name" value="LPLAT_LABLAT-like"/>
    <property type="match status" value="1"/>
</dbReference>
<evidence type="ECO:0000256" key="3">
    <source>
        <dbReference type="ARBA" id="ARBA00022519"/>
    </source>
</evidence>
<dbReference type="Pfam" id="PF03279">
    <property type="entry name" value="Lip_A_acyltrans"/>
    <property type="match status" value="1"/>
</dbReference>
<evidence type="ECO:0000256" key="5">
    <source>
        <dbReference type="ARBA" id="ARBA00023136"/>
    </source>
</evidence>
<dbReference type="PANTHER" id="PTHR30606">
    <property type="entry name" value="LIPID A BIOSYNTHESIS LAUROYL ACYLTRANSFERASE"/>
    <property type="match status" value="1"/>
</dbReference>
<sequence length="289" mass="32529">MLTRLALALMWLLHFLPLSWLAPLGSVFGRLLFVLAIDRRRITLTNLRLCFPDLSEDERAALACRHFEVFGRSFLERGLLWWASPARLRRLVRLEGLAHLDAVAGRPVILLVPHFVGLDIGGTRVMLEFDIVSIYANQKNLLFNAALLKGRSRFGGSLLLSRQEGTRKAIKAMRAGKPFYYLPDMDYGERDTIFVPFFGVPAATITGLSRLARISGAAVLPVITRMLPGGAGYVVEIGAPWADFPGATIEADTRRMNAFIEDEVRSMPEQYFWLHKRFKTRPPGEKSPY</sequence>
<evidence type="ECO:0000256" key="4">
    <source>
        <dbReference type="ARBA" id="ARBA00022679"/>
    </source>
</evidence>
<comment type="subcellular location">
    <subcellularLocation>
        <location evidence="1">Cell inner membrane</location>
    </subcellularLocation>
</comment>
<dbReference type="PANTHER" id="PTHR30606:SF9">
    <property type="entry name" value="LIPID A BIOSYNTHESIS LAUROYLTRANSFERASE"/>
    <property type="match status" value="1"/>
</dbReference>
<name>A0A1J5RTL8_9ZZZZ</name>
<protein>
    <submittedName>
        <fullName evidence="7">Lipid A biosynthesis lauroyl acyltransferase</fullName>
        <ecNumber evidence="7">2.3.1.-</ecNumber>
    </submittedName>
</protein>
<dbReference type="AlphaFoldDB" id="A0A1J5RTL8"/>
<keyword evidence="2" id="KW-1003">Cell membrane</keyword>
<keyword evidence="3" id="KW-0997">Cell inner membrane</keyword>
<reference evidence="7" key="1">
    <citation type="submission" date="2016-10" db="EMBL/GenBank/DDBJ databases">
        <title>Sequence of Gallionella enrichment culture.</title>
        <authorList>
            <person name="Poehlein A."/>
            <person name="Muehling M."/>
            <person name="Daniel R."/>
        </authorList>
    </citation>
    <scope>NUCLEOTIDE SEQUENCE</scope>
</reference>
<dbReference type="GO" id="GO:0008610">
    <property type="term" value="P:lipid biosynthetic process"/>
    <property type="evidence" value="ECO:0007669"/>
    <property type="project" value="UniProtKB-ARBA"/>
</dbReference>
<evidence type="ECO:0000256" key="6">
    <source>
        <dbReference type="ARBA" id="ARBA00023315"/>
    </source>
</evidence>
<gene>
    <name evidence="7" type="primary">htrB_10</name>
    <name evidence="7" type="ORF">GALL_189480</name>
</gene>
<proteinExistence type="predicted"/>
<evidence type="ECO:0000256" key="1">
    <source>
        <dbReference type="ARBA" id="ARBA00004533"/>
    </source>
</evidence>
<keyword evidence="5" id="KW-0472">Membrane</keyword>
<dbReference type="GO" id="GO:1901137">
    <property type="term" value="P:carbohydrate derivative biosynthetic process"/>
    <property type="evidence" value="ECO:0007669"/>
    <property type="project" value="UniProtKB-ARBA"/>
</dbReference>
<dbReference type="InterPro" id="IPR004960">
    <property type="entry name" value="LipA_acyltrans"/>
</dbReference>
<keyword evidence="6 7" id="KW-0012">Acyltransferase</keyword>
<comment type="caution">
    <text evidence="7">The sequence shown here is derived from an EMBL/GenBank/DDBJ whole genome shotgun (WGS) entry which is preliminary data.</text>
</comment>
<dbReference type="EC" id="2.3.1.-" evidence="7"/>
<evidence type="ECO:0000313" key="7">
    <source>
        <dbReference type="EMBL" id="OIQ99034.1"/>
    </source>
</evidence>
<dbReference type="GO" id="GO:0005886">
    <property type="term" value="C:plasma membrane"/>
    <property type="evidence" value="ECO:0007669"/>
    <property type="project" value="UniProtKB-SubCell"/>
</dbReference>
<evidence type="ECO:0000256" key="2">
    <source>
        <dbReference type="ARBA" id="ARBA00022475"/>
    </source>
</evidence>
<accession>A0A1J5RTL8</accession>
<dbReference type="GO" id="GO:0016746">
    <property type="term" value="F:acyltransferase activity"/>
    <property type="evidence" value="ECO:0007669"/>
    <property type="project" value="UniProtKB-KW"/>
</dbReference>
<organism evidence="7">
    <name type="scientific">mine drainage metagenome</name>
    <dbReference type="NCBI Taxonomy" id="410659"/>
    <lineage>
        <taxon>unclassified sequences</taxon>
        <taxon>metagenomes</taxon>
        <taxon>ecological metagenomes</taxon>
    </lineage>
</organism>